<protein>
    <submittedName>
        <fullName evidence="2">VUT family protein</fullName>
    </submittedName>
</protein>
<proteinExistence type="predicted"/>
<feature type="transmembrane region" description="Helical" evidence="1">
    <location>
        <begin position="130"/>
        <end position="150"/>
    </location>
</feature>
<accession>A0A9D1IKQ1</accession>
<feature type="transmembrane region" description="Helical" evidence="1">
    <location>
        <begin position="12"/>
        <end position="36"/>
    </location>
</feature>
<evidence type="ECO:0000313" key="3">
    <source>
        <dbReference type="Proteomes" id="UP000824083"/>
    </source>
</evidence>
<name>A0A9D1IKQ1_9BURK</name>
<evidence type="ECO:0000256" key="1">
    <source>
        <dbReference type="SAM" id="Phobius"/>
    </source>
</evidence>
<feature type="transmembrane region" description="Helical" evidence="1">
    <location>
        <begin position="74"/>
        <end position="94"/>
    </location>
</feature>
<evidence type="ECO:0000313" key="2">
    <source>
        <dbReference type="EMBL" id="HIU37852.1"/>
    </source>
</evidence>
<reference evidence="2" key="1">
    <citation type="submission" date="2020-10" db="EMBL/GenBank/DDBJ databases">
        <authorList>
            <person name="Gilroy R."/>
        </authorList>
    </citation>
    <scope>NUCLEOTIDE SEQUENCE</scope>
    <source>
        <strain evidence="2">7463</strain>
    </source>
</reference>
<dbReference type="Proteomes" id="UP000824083">
    <property type="component" value="Unassembled WGS sequence"/>
</dbReference>
<comment type="caution">
    <text evidence="2">The sequence shown here is derived from an EMBL/GenBank/DDBJ whole genome shotgun (WGS) entry which is preliminary data.</text>
</comment>
<keyword evidence="1" id="KW-1133">Transmembrane helix</keyword>
<reference evidence="2" key="2">
    <citation type="journal article" date="2021" name="PeerJ">
        <title>Extensive microbial diversity within the chicken gut microbiome revealed by metagenomics and culture.</title>
        <authorList>
            <person name="Gilroy R."/>
            <person name="Ravi A."/>
            <person name="Getino M."/>
            <person name="Pursley I."/>
            <person name="Horton D.L."/>
            <person name="Alikhan N.F."/>
            <person name="Baker D."/>
            <person name="Gharbi K."/>
            <person name="Hall N."/>
            <person name="Watson M."/>
            <person name="Adriaenssens E.M."/>
            <person name="Foster-Nyarko E."/>
            <person name="Jarju S."/>
            <person name="Secka A."/>
            <person name="Antonio M."/>
            <person name="Oren A."/>
            <person name="Chaudhuri R.R."/>
            <person name="La Ragione R."/>
            <person name="Hildebrand F."/>
            <person name="Pallen M.J."/>
        </authorList>
    </citation>
    <scope>NUCLEOTIDE SEQUENCE</scope>
    <source>
        <strain evidence="2">7463</strain>
    </source>
</reference>
<dbReference type="AlphaFoldDB" id="A0A9D1IKQ1"/>
<dbReference type="InterPro" id="IPR003744">
    <property type="entry name" value="YhhQ"/>
</dbReference>
<dbReference type="EMBL" id="DVMY01000096">
    <property type="protein sequence ID" value="HIU37852.1"/>
    <property type="molecule type" value="Genomic_DNA"/>
</dbReference>
<keyword evidence="1" id="KW-0812">Transmembrane</keyword>
<gene>
    <name evidence="2" type="ORF">IAC56_06225</name>
</gene>
<keyword evidence="1" id="KW-0472">Membrane</keyword>
<sequence>MSHKWLNKDTLCGLVALTLFILTIPLSNWVVVNVGLICEPNGPCLIPVWPGVMAPSAVMIAGAALVLRNAVQAFLGAPFSLLAIAVGTALSALFASPSLVIASAAAFCFSELADFAVYTPMRRRFPAFSVVMAGLAGSVIDSAIFLSLAFGSIEFIGGQVLGKFWMSLLAGIVIRYMRLRLVAHAKF</sequence>
<feature type="transmembrane region" description="Helical" evidence="1">
    <location>
        <begin position="100"/>
        <end position="118"/>
    </location>
</feature>
<organism evidence="2 3">
    <name type="scientific">Candidatus Aphodousia faecigallinarum</name>
    <dbReference type="NCBI Taxonomy" id="2840677"/>
    <lineage>
        <taxon>Bacteria</taxon>
        <taxon>Pseudomonadati</taxon>
        <taxon>Pseudomonadota</taxon>
        <taxon>Betaproteobacteria</taxon>
        <taxon>Burkholderiales</taxon>
        <taxon>Sutterellaceae</taxon>
        <taxon>Sutterellaceae incertae sedis</taxon>
        <taxon>Candidatus Aphodousia</taxon>
    </lineage>
</organism>
<feature type="transmembrane region" description="Helical" evidence="1">
    <location>
        <begin position="48"/>
        <end position="67"/>
    </location>
</feature>
<dbReference type="Pfam" id="PF02592">
    <property type="entry name" value="Vut_1"/>
    <property type="match status" value="1"/>
</dbReference>
<feature type="transmembrane region" description="Helical" evidence="1">
    <location>
        <begin position="156"/>
        <end position="177"/>
    </location>
</feature>